<dbReference type="SUPFAM" id="SSF47413">
    <property type="entry name" value="lambda repressor-like DNA-binding domains"/>
    <property type="match status" value="1"/>
</dbReference>
<reference evidence="2 3" key="1">
    <citation type="submission" date="2021-06" db="EMBL/GenBank/DDBJ databases">
        <title>Genome-based taxonomic framework of Microbacterium strains isolated from marine environment, the description of four new species and reclassification of four preexisting species.</title>
        <authorList>
            <person name="Lee S.D."/>
            <person name="Kim S.-M."/>
            <person name="Byeon Y.-S."/>
            <person name="Yang H.L."/>
            <person name="Kim I.S."/>
        </authorList>
    </citation>
    <scope>NUCLEOTIDE SEQUENCE [LARGE SCALE GENOMIC DNA]</scope>
    <source>
        <strain evidence="2 3">KSW4-10</strain>
    </source>
</reference>
<protein>
    <recommendedName>
        <fullName evidence="4">HTH cro/C1-type domain-containing protein</fullName>
    </recommendedName>
</protein>
<evidence type="ECO:0000256" key="1">
    <source>
        <dbReference type="SAM" id="MobiDB-lite"/>
    </source>
</evidence>
<sequence length="93" mass="10022">MAKSERLPPSELTEEWPNTVSPDIAGETARQLAVNLRRSIGDASIRSIADIAGLDEGTIRKLLSGARWPDLRTIVLLEQAVGTPLWSGDGADQ</sequence>
<evidence type="ECO:0000313" key="2">
    <source>
        <dbReference type="EMBL" id="UPL18646.1"/>
    </source>
</evidence>
<accession>A0ABY4J0X7</accession>
<dbReference type="EMBL" id="CP078078">
    <property type="protein sequence ID" value="UPL18646.1"/>
    <property type="molecule type" value="Genomic_DNA"/>
</dbReference>
<organism evidence="2 3">
    <name type="scientific">Microbacterium aurugineum</name>
    <dbReference type="NCBI Taxonomy" id="2851642"/>
    <lineage>
        <taxon>Bacteria</taxon>
        <taxon>Bacillati</taxon>
        <taxon>Actinomycetota</taxon>
        <taxon>Actinomycetes</taxon>
        <taxon>Micrococcales</taxon>
        <taxon>Microbacteriaceae</taxon>
        <taxon>Microbacterium</taxon>
    </lineage>
</organism>
<name>A0ABY4J0X7_9MICO</name>
<dbReference type="Gene3D" id="1.10.260.40">
    <property type="entry name" value="lambda repressor-like DNA-binding domains"/>
    <property type="match status" value="1"/>
</dbReference>
<dbReference type="Proteomes" id="UP000830631">
    <property type="component" value="Chromosome"/>
</dbReference>
<dbReference type="RefSeq" id="WP_261811459.1">
    <property type="nucleotide sequence ID" value="NZ_CP078078.1"/>
</dbReference>
<evidence type="ECO:0000313" key="3">
    <source>
        <dbReference type="Proteomes" id="UP000830631"/>
    </source>
</evidence>
<dbReference type="InterPro" id="IPR010982">
    <property type="entry name" value="Lambda_DNA-bd_dom_sf"/>
</dbReference>
<evidence type="ECO:0008006" key="4">
    <source>
        <dbReference type="Google" id="ProtNLM"/>
    </source>
</evidence>
<proteinExistence type="predicted"/>
<gene>
    <name evidence="2" type="ORF">KV397_13200</name>
</gene>
<feature type="region of interest" description="Disordered" evidence="1">
    <location>
        <begin position="1"/>
        <end position="23"/>
    </location>
</feature>
<keyword evidence="3" id="KW-1185">Reference proteome</keyword>